<sequence>MRPRRTLARIAITILVLSAGVTSASADTQVRCSETDVPVTYGLLLHGTVHGQLCVPPTTTNTVQLLVHGGTYNRYYWDIPYNNGSYSYQRDMAANGVATFAVDALGSGRSTQPLSELITGTTEASAMHQVIQALRAGAVGGSQFSRVVIVGHSMGSGVTVLEATGYHDVDGVVLTGMTHSMDLLALTGVFVDGVRPALLDPVLSQRSSDPGYVTTMPGTRQVFHNPGLVEPGVLAADETTKDQVAATVVPDLLTLAFESPLSRSINVPVLIANGASDGLFCAFVCASEDTLRAAESPYFTAPLEVHLTPQAGHAVALSTNAADHREAIRAWMDEHSF</sequence>
<dbReference type="AlphaFoldDB" id="A0A4R2IN81"/>
<feature type="signal peptide" evidence="1">
    <location>
        <begin position="1"/>
        <end position="26"/>
    </location>
</feature>
<reference evidence="3 4" key="1">
    <citation type="submission" date="2019-03" db="EMBL/GenBank/DDBJ databases">
        <title>Genomic Encyclopedia of Type Strains, Phase IV (KMG-IV): sequencing the most valuable type-strain genomes for metagenomic binning, comparative biology and taxonomic classification.</title>
        <authorList>
            <person name="Goeker M."/>
        </authorList>
    </citation>
    <scope>NUCLEOTIDE SEQUENCE [LARGE SCALE GENOMIC DNA]</scope>
    <source>
        <strain evidence="3 4">DSM 45934</strain>
    </source>
</reference>
<evidence type="ECO:0000313" key="3">
    <source>
        <dbReference type="EMBL" id="TCO46533.1"/>
    </source>
</evidence>
<dbReference type="PANTHER" id="PTHR42886:SF29">
    <property type="entry name" value="PUMMELIG, ISOFORM A"/>
    <property type="match status" value="1"/>
</dbReference>
<keyword evidence="1" id="KW-0732">Signal</keyword>
<dbReference type="RefSeq" id="WP_132125979.1">
    <property type="nucleotide sequence ID" value="NZ_SLWS01000019.1"/>
</dbReference>
<dbReference type="PANTHER" id="PTHR42886">
    <property type="entry name" value="RE40534P-RELATED"/>
    <property type="match status" value="1"/>
</dbReference>
<feature type="domain" description="AB hydrolase-1" evidence="2">
    <location>
        <begin position="65"/>
        <end position="319"/>
    </location>
</feature>
<dbReference type="Proteomes" id="UP000295680">
    <property type="component" value="Unassembled WGS sequence"/>
</dbReference>
<comment type="caution">
    <text evidence="3">The sequence shown here is derived from an EMBL/GenBank/DDBJ whole genome shotgun (WGS) entry which is preliminary data.</text>
</comment>
<keyword evidence="3" id="KW-0378">Hydrolase</keyword>
<dbReference type="Pfam" id="PF12697">
    <property type="entry name" value="Abhydrolase_6"/>
    <property type="match status" value="1"/>
</dbReference>
<dbReference type="InterPro" id="IPR000073">
    <property type="entry name" value="AB_hydrolase_1"/>
</dbReference>
<dbReference type="InterPro" id="IPR029058">
    <property type="entry name" value="AB_hydrolase_fold"/>
</dbReference>
<organism evidence="3 4">
    <name type="scientific">Actinocrispum wychmicini</name>
    <dbReference type="NCBI Taxonomy" id="1213861"/>
    <lineage>
        <taxon>Bacteria</taxon>
        <taxon>Bacillati</taxon>
        <taxon>Actinomycetota</taxon>
        <taxon>Actinomycetes</taxon>
        <taxon>Pseudonocardiales</taxon>
        <taxon>Pseudonocardiaceae</taxon>
        <taxon>Actinocrispum</taxon>
    </lineage>
</organism>
<dbReference type="OrthoDB" id="5524362at2"/>
<dbReference type="GO" id="GO:0016787">
    <property type="term" value="F:hydrolase activity"/>
    <property type="evidence" value="ECO:0007669"/>
    <property type="project" value="UniProtKB-KW"/>
</dbReference>
<accession>A0A4R2IN81</accession>
<proteinExistence type="predicted"/>
<dbReference type="Gene3D" id="3.40.50.1820">
    <property type="entry name" value="alpha/beta hydrolase"/>
    <property type="match status" value="1"/>
</dbReference>
<evidence type="ECO:0000256" key="1">
    <source>
        <dbReference type="SAM" id="SignalP"/>
    </source>
</evidence>
<dbReference type="EMBL" id="SLWS01000019">
    <property type="protein sequence ID" value="TCO46533.1"/>
    <property type="molecule type" value="Genomic_DNA"/>
</dbReference>
<dbReference type="SUPFAM" id="SSF53474">
    <property type="entry name" value="alpha/beta-Hydrolases"/>
    <property type="match status" value="1"/>
</dbReference>
<gene>
    <name evidence="3" type="ORF">EV192_119112</name>
</gene>
<name>A0A4R2IN81_9PSEU</name>
<keyword evidence="4" id="KW-1185">Reference proteome</keyword>
<protein>
    <submittedName>
        <fullName evidence="3">Alpha-beta hydrolase superfamily lysophospholipase</fullName>
    </submittedName>
</protein>
<evidence type="ECO:0000259" key="2">
    <source>
        <dbReference type="Pfam" id="PF12697"/>
    </source>
</evidence>
<evidence type="ECO:0000313" key="4">
    <source>
        <dbReference type="Proteomes" id="UP000295680"/>
    </source>
</evidence>
<feature type="chain" id="PRO_5020782650" evidence="1">
    <location>
        <begin position="27"/>
        <end position="337"/>
    </location>
</feature>